<keyword evidence="3" id="KW-0413">Isomerase</keyword>
<organism evidence="3">
    <name type="scientific">Hexamita inflata</name>
    <dbReference type="NCBI Taxonomy" id="28002"/>
    <lineage>
        <taxon>Eukaryota</taxon>
        <taxon>Metamonada</taxon>
        <taxon>Diplomonadida</taxon>
        <taxon>Hexamitidae</taxon>
        <taxon>Hexamitinae</taxon>
        <taxon>Hexamita</taxon>
    </lineage>
</organism>
<dbReference type="Gene3D" id="3.40.30.10">
    <property type="entry name" value="Glutaredoxin"/>
    <property type="match status" value="1"/>
</dbReference>
<evidence type="ECO:0000313" key="2">
    <source>
        <dbReference type="EMBL" id="CAI9920867.1"/>
    </source>
</evidence>
<dbReference type="EMBL" id="CAXDID020000559">
    <property type="protein sequence ID" value="CAL6102779.1"/>
    <property type="molecule type" value="Genomic_DNA"/>
</dbReference>
<comment type="caution">
    <text evidence="3">The sequence shown here is derived from an EMBL/GenBank/DDBJ whole genome shotgun (WGS) entry which is preliminary data.</text>
</comment>
<dbReference type="Proteomes" id="UP001642409">
    <property type="component" value="Unassembled WGS sequence"/>
</dbReference>
<dbReference type="EMBL" id="CATOUU010000459">
    <property type="protein sequence ID" value="CAI9930260.1"/>
    <property type="molecule type" value="Genomic_DNA"/>
</dbReference>
<name>A0AA86P3N0_9EUKA</name>
<dbReference type="GO" id="GO:0006457">
    <property type="term" value="P:protein folding"/>
    <property type="evidence" value="ECO:0007669"/>
    <property type="project" value="TreeGrafter"/>
</dbReference>
<dbReference type="Pfam" id="PF00085">
    <property type="entry name" value="Thioredoxin"/>
    <property type="match status" value="1"/>
</dbReference>
<dbReference type="GO" id="GO:0003756">
    <property type="term" value="F:protein disulfide isomerase activity"/>
    <property type="evidence" value="ECO:0007669"/>
    <property type="project" value="TreeGrafter"/>
</dbReference>
<evidence type="ECO:0000313" key="4">
    <source>
        <dbReference type="EMBL" id="CAL6055009.1"/>
    </source>
</evidence>
<feature type="domain" description="Thioredoxin" evidence="1">
    <location>
        <begin position="13"/>
        <end position="111"/>
    </location>
</feature>
<keyword evidence="6" id="KW-1185">Reference proteome</keyword>
<dbReference type="SUPFAM" id="SSF52833">
    <property type="entry name" value="Thioredoxin-like"/>
    <property type="match status" value="1"/>
</dbReference>
<protein>
    <submittedName>
        <fullName evidence="3">Protein disulfide isomerase PDI3</fullName>
    </submittedName>
    <submittedName>
        <fullName evidence="4">Protein_disulfide isomerase PDI3</fullName>
    </submittedName>
</protein>
<dbReference type="EMBL" id="CATOUU010000204">
    <property type="protein sequence ID" value="CAI9920867.1"/>
    <property type="molecule type" value="Genomic_DNA"/>
</dbReference>
<evidence type="ECO:0000313" key="5">
    <source>
        <dbReference type="EMBL" id="CAL6102779.1"/>
    </source>
</evidence>
<dbReference type="InterPro" id="IPR013766">
    <property type="entry name" value="Thioredoxin_domain"/>
</dbReference>
<evidence type="ECO:0000259" key="1">
    <source>
        <dbReference type="Pfam" id="PF00085"/>
    </source>
</evidence>
<reference evidence="4 6" key="2">
    <citation type="submission" date="2024-07" db="EMBL/GenBank/DDBJ databases">
        <authorList>
            <person name="Akdeniz Z."/>
        </authorList>
    </citation>
    <scope>NUCLEOTIDE SEQUENCE [LARGE SCALE GENOMIC DNA]</scope>
</reference>
<dbReference type="EMBL" id="CAXDID020000204">
    <property type="protein sequence ID" value="CAL6055009.1"/>
    <property type="molecule type" value="Genomic_DNA"/>
</dbReference>
<dbReference type="InterPro" id="IPR036249">
    <property type="entry name" value="Thioredoxin-like_sf"/>
</dbReference>
<dbReference type="GO" id="GO:0005783">
    <property type="term" value="C:endoplasmic reticulum"/>
    <property type="evidence" value="ECO:0007669"/>
    <property type="project" value="TreeGrafter"/>
</dbReference>
<dbReference type="InterPro" id="IPR051063">
    <property type="entry name" value="PDI"/>
</dbReference>
<sequence>MLFLQFSISALVDATHKFDEKIASSTYLFTLHCAPDCQFCDEMMDIMEDVADYFEDYEDELVIGHANCRIKPEICANHKITEHPTLLLWKGGRKVGEYRGPRNAIVVTEWLKVKVGLDQIKSDIKQEI</sequence>
<evidence type="ECO:0000313" key="3">
    <source>
        <dbReference type="EMBL" id="CAI9930260.1"/>
    </source>
</evidence>
<reference evidence="3" key="1">
    <citation type="submission" date="2023-06" db="EMBL/GenBank/DDBJ databases">
        <authorList>
            <person name="Kurt Z."/>
        </authorList>
    </citation>
    <scope>NUCLEOTIDE SEQUENCE</scope>
</reference>
<gene>
    <name evidence="3" type="ORF">HINF_LOCUS17905</name>
    <name evidence="4" type="ORF">HINF_LOCUS46341</name>
    <name evidence="5" type="ORF">HINF_LOCUS71828</name>
    <name evidence="2" type="ORF">HINF_LOCUS8512</name>
</gene>
<evidence type="ECO:0000313" key="6">
    <source>
        <dbReference type="Proteomes" id="UP001642409"/>
    </source>
</evidence>
<proteinExistence type="predicted"/>
<dbReference type="AlphaFoldDB" id="A0AA86P3N0"/>
<accession>A0AA86P3N0</accession>
<dbReference type="PANTHER" id="PTHR45672">
    <property type="entry name" value="PROTEIN DISULFIDE-ISOMERASE C17H9.14C-RELATED"/>
    <property type="match status" value="1"/>
</dbReference>